<dbReference type="EMBL" id="BSTX01000002">
    <property type="protein sequence ID" value="GLZ77958.1"/>
    <property type="molecule type" value="Genomic_DNA"/>
</dbReference>
<feature type="transmembrane region" description="Helical" evidence="6">
    <location>
        <begin position="110"/>
        <end position="128"/>
    </location>
</feature>
<feature type="transmembrane region" description="Helical" evidence="6">
    <location>
        <begin position="261"/>
        <end position="280"/>
    </location>
</feature>
<feature type="transmembrane region" description="Helical" evidence="6">
    <location>
        <begin position="51"/>
        <end position="72"/>
    </location>
</feature>
<dbReference type="GO" id="GO:0022857">
    <property type="term" value="F:transmembrane transporter activity"/>
    <property type="evidence" value="ECO:0007669"/>
    <property type="project" value="InterPro"/>
</dbReference>
<feature type="transmembrane region" description="Helical" evidence="6">
    <location>
        <begin position="224"/>
        <end position="249"/>
    </location>
</feature>
<feature type="transmembrane region" description="Helical" evidence="6">
    <location>
        <begin position="21"/>
        <end position="45"/>
    </location>
</feature>
<keyword evidence="5 6" id="KW-0472">Membrane</keyword>
<sequence>MNDPTAPTIGASPWRSRTYRLQLSGAVISVFGTAAAPVASAFAILDADGSGTAIGLVSAAGTVPAVLFFLLGGVIADRLQRHHVIVAANLVSALAQALFALTVLTHTVHIGWLVAFAAGNGLAIAFRMPATEGLLMRSVDREHAARAFAIFRTGLNAAQVAGAACGGLLAAGLGPGWVLALDAATFVYAAVLATRMPAEGRLRRRTGLLTELREGWTEFARRRWLWTVVAQFAVVNALGVGAFAVLGALAADHTLGGARDWGLVLSCDAAGMILGGLLMTRLRTPRPLATAVAAGALLAAPPAALAAGTPLAVVCAAALLAGIGVEVFAVNWMTVLRREIPHEKFSRVVAYEALGSFGLTPLGAALAGPASDRLGLGRTLWLSAGAIAAATAVVLAVPEVREMRGGE</sequence>
<dbReference type="InterPro" id="IPR011701">
    <property type="entry name" value="MFS"/>
</dbReference>
<dbReference type="CDD" id="cd06173">
    <property type="entry name" value="MFS_MefA_like"/>
    <property type="match status" value="1"/>
</dbReference>
<comment type="caution">
    <text evidence="7">The sequence shown here is derived from an EMBL/GenBank/DDBJ whole genome shotgun (WGS) entry which is preliminary data.</text>
</comment>
<feature type="transmembrane region" description="Helical" evidence="6">
    <location>
        <begin position="84"/>
        <end position="104"/>
    </location>
</feature>
<reference evidence="7" key="1">
    <citation type="submission" date="2023-03" db="EMBL/GenBank/DDBJ databases">
        <title>Actinorhabdospora filicis NBRC 111898.</title>
        <authorList>
            <person name="Ichikawa N."/>
            <person name="Sato H."/>
            <person name="Tonouchi N."/>
        </authorList>
    </citation>
    <scope>NUCLEOTIDE SEQUENCE</scope>
    <source>
        <strain evidence="7">NBRC 111898</strain>
    </source>
</reference>
<feature type="transmembrane region" description="Helical" evidence="6">
    <location>
        <begin position="287"/>
        <end position="305"/>
    </location>
</feature>
<proteinExistence type="predicted"/>
<feature type="transmembrane region" description="Helical" evidence="6">
    <location>
        <begin position="311"/>
        <end position="336"/>
    </location>
</feature>
<evidence type="ECO:0000256" key="2">
    <source>
        <dbReference type="ARBA" id="ARBA00022475"/>
    </source>
</evidence>
<comment type="subcellular location">
    <subcellularLocation>
        <location evidence="1">Cell membrane</location>
        <topology evidence="1">Multi-pass membrane protein</topology>
    </subcellularLocation>
</comment>
<evidence type="ECO:0000256" key="3">
    <source>
        <dbReference type="ARBA" id="ARBA00022692"/>
    </source>
</evidence>
<evidence type="ECO:0000256" key="6">
    <source>
        <dbReference type="SAM" id="Phobius"/>
    </source>
</evidence>
<dbReference type="Gene3D" id="1.20.1250.20">
    <property type="entry name" value="MFS general substrate transporter like domains"/>
    <property type="match status" value="1"/>
</dbReference>
<dbReference type="PANTHER" id="PTHR23513">
    <property type="entry name" value="INTEGRAL MEMBRANE EFFLUX PROTEIN-RELATED"/>
    <property type="match status" value="1"/>
</dbReference>
<keyword evidence="4 6" id="KW-1133">Transmembrane helix</keyword>
<keyword evidence="3 6" id="KW-0812">Transmembrane</keyword>
<protein>
    <submittedName>
        <fullName evidence="7">MFS transporter</fullName>
    </submittedName>
</protein>
<keyword evidence="2" id="KW-1003">Cell membrane</keyword>
<dbReference type="AlphaFoldDB" id="A0A9W6SKK7"/>
<evidence type="ECO:0000313" key="8">
    <source>
        <dbReference type="Proteomes" id="UP001165079"/>
    </source>
</evidence>
<dbReference type="Pfam" id="PF07690">
    <property type="entry name" value="MFS_1"/>
    <property type="match status" value="1"/>
</dbReference>
<evidence type="ECO:0000313" key="7">
    <source>
        <dbReference type="EMBL" id="GLZ77958.1"/>
    </source>
</evidence>
<evidence type="ECO:0000256" key="5">
    <source>
        <dbReference type="ARBA" id="ARBA00023136"/>
    </source>
</evidence>
<keyword evidence="8" id="KW-1185">Reference proteome</keyword>
<dbReference type="Proteomes" id="UP001165079">
    <property type="component" value="Unassembled WGS sequence"/>
</dbReference>
<feature type="transmembrane region" description="Helical" evidence="6">
    <location>
        <begin position="149"/>
        <end position="171"/>
    </location>
</feature>
<feature type="transmembrane region" description="Helical" evidence="6">
    <location>
        <begin position="177"/>
        <end position="196"/>
    </location>
</feature>
<dbReference type="SUPFAM" id="SSF103473">
    <property type="entry name" value="MFS general substrate transporter"/>
    <property type="match status" value="1"/>
</dbReference>
<gene>
    <name evidence="7" type="ORF">Afil01_27650</name>
</gene>
<evidence type="ECO:0000256" key="1">
    <source>
        <dbReference type="ARBA" id="ARBA00004651"/>
    </source>
</evidence>
<dbReference type="RefSeq" id="WP_285663137.1">
    <property type="nucleotide sequence ID" value="NZ_BSTX01000002.1"/>
</dbReference>
<name>A0A9W6SKK7_9ACTN</name>
<feature type="transmembrane region" description="Helical" evidence="6">
    <location>
        <begin position="348"/>
        <end position="367"/>
    </location>
</feature>
<dbReference type="InterPro" id="IPR036259">
    <property type="entry name" value="MFS_trans_sf"/>
</dbReference>
<dbReference type="PANTHER" id="PTHR23513:SF11">
    <property type="entry name" value="STAPHYLOFERRIN A TRANSPORTER"/>
    <property type="match status" value="1"/>
</dbReference>
<evidence type="ECO:0000256" key="4">
    <source>
        <dbReference type="ARBA" id="ARBA00022989"/>
    </source>
</evidence>
<organism evidence="7 8">
    <name type="scientific">Actinorhabdospora filicis</name>
    <dbReference type="NCBI Taxonomy" id="1785913"/>
    <lineage>
        <taxon>Bacteria</taxon>
        <taxon>Bacillati</taxon>
        <taxon>Actinomycetota</taxon>
        <taxon>Actinomycetes</taxon>
        <taxon>Micromonosporales</taxon>
        <taxon>Micromonosporaceae</taxon>
        <taxon>Actinorhabdospora</taxon>
    </lineage>
</organism>
<feature type="transmembrane region" description="Helical" evidence="6">
    <location>
        <begin position="379"/>
        <end position="397"/>
    </location>
</feature>
<accession>A0A9W6SKK7</accession>
<dbReference type="GO" id="GO:0005886">
    <property type="term" value="C:plasma membrane"/>
    <property type="evidence" value="ECO:0007669"/>
    <property type="project" value="UniProtKB-SubCell"/>
</dbReference>